<feature type="region of interest" description="Disordered" evidence="1">
    <location>
        <begin position="114"/>
        <end position="162"/>
    </location>
</feature>
<protein>
    <submittedName>
        <fullName evidence="2">Uncharacterized protein</fullName>
    </submittedName>
</protein>
<dbReference type="AlphaFoldDB" id="A0A1Y6LC61"/>
<accession>A0A1Y6LC61</accession>
<dbReference type="EMBL" id="LT882678">
    <property type="protein sequence ID" value="SMY22044.1"/>
    <property type="molecule type" value="Genomic_DNA"/>
</dbReference>
<evidence type="ECO:0000313" key="3">
    <source>
        <dbReference type="Proteomes" id="UP000215453"/>
    </source>
</evidence>
<gene>
    <name evidence="2" type="ORF">ZT1A5_G3483</name>
</gene>
<feature type="region of interest" description="Disordered" evidence="1">
    <location>
        <begin position="1"/>
        <end position="21"/>
    </location>
</feature>
<feature type="region of interest" description="Disordered" evidence="1">
    <location>
        <begin position="313"/>
        <end position="347"/>
    </location>
</feature>
<organism evidence="2 3">
    <name type="scientific">Zymoseptoria tritici ST99CH_1A5</name>
    <dbReference type="NCBI Taxonomy" id="1276529"/>
    <lineage>
        <taxon>Eukaryota</taxon>
        <taxon>Fungi</taxon>
        <taxon>Dikarya</taxon>
        <taxon>Ascomycota</taxon>
        <taxon>Pezizomycotina</taxon>
        <taxon>Dothideomycetes</taxon>
        <taxon>Dothideomycetidae</taxon>
        <taxon>Mycosphaerellales</taxon>
        <taxon>Mycosphaerellaceae</taxon>
        <taxon>Zymoseptoria</taxon>
    </lineage>
</organism>
<dbReference type="Proteomes" id="UP000215453">
    <property type="component" value="Chromosome 3"/>
</dbReference>
<feature type="compositionally biased region" description="Polar residues" evidence="1">
    <location>
        <begin position="1"/>
        <end position="17"/>
    </location>
</feature>
<evidence type="ECO:0000256" key="1">
    <source>
        <dbReference type="SAM" id="MobiDB-lite"/>
    </source>
</evidence>
<feature type="compositionally biased region" description="Low complexity" evidence="1">
    <location>
        <begin position="313"/>
        <end position="345"/>
    </location>
</feature>
<reference evidence="2 3" key="1">
    <citation type="submission" date="2016-10" db="EMBL/GenBank/DDBJ databases">
        <authorList>
            <person name="Varghese N."/>
        </authorList>
    </citation>
    <scope>NUCLEOTIDE SEQUENCE [LARGE SCALE GENOMIC DNA]</scope>
</reference>
<sequence>MTSTTSSAPSVMPTSCSARVDPPSSLSCGIKGKRGNDRKLLKSFRDSEFLTPDACALACAQRSLCETFYVTDGDPTYIQFRSLYQGIPADQQFQADETSYYSVWQPSCYDYTPPASSTSSTPTIETSTTTGTSAATVSTSSKDTSPTQAAATTTNSTTTTQSSTTSVVQASVCMTYYRFQARENSQIYLANAASQIGTVSDPTLAERYRSNGVTLVDRRDQVWSVGDNAARPYIFIEIPRNYPDSGHRTLTCSLNDGLLSCTDTNNNARNVFQYCTNLGDALLLTEASFNTGSCTAYTFAAVDPLEVCNPPRTTTTTSTAAPTTTTSTASTTTASTTTASTTTSTGLSCPSNKPFTVSAYNLQNMPNGAPGATGPGQTYHPFGFATGSTATVLQLDSSCNVIAVATGEIMCTLIRDPPSSTPQQVYFGATYAHVNAVCNVVPGTDSGRSFLELQCVFGSNTGKVFAADSAGNLYSSSSDTVAPIRVEVNYRSTTTTTTSTTTGASASTIMSTRTTATTMATPVNSVRNAGFEEFPDGAQYGVPTYWQASGLGSGSSLQPKGPAYHGISYGALSSATTSTDTTSQDGSLSQVIANPGLPYAQIRYFYSVGSMISKEVCTLTVSLGGVTVQIVTFKFGDGYSDGTEWKAGYVDNIPTQGGDATLEFRLHCDFALSTYKTTSVLLDEVSLEFTSDTRTPTPPAATTAPAAPSCPSNMPFTVSAYNHPSIPNGAAGAISGVTFGFSTSNTAALLQLDTSCNVVATNGGNTMFAFTDIQSAVRSKPIYFFPPSQNLVRAVCDIVPGTENGRDFLELECVFGRNTLKQFGASDTGALNSGPPTPSTNFRVEVKYLSDPKSTTTSSTPTTTGTEV</sequence>
<name>A0A1Y6LC61_ZYMTR</name>
<proteinExistence type="predicted"/>
<evidence type="ECO:0000313" key="2">
    <source>
        <dbReference type="EMBL" id="SMY22044.1"/>
    </source>
</evidence>